<dbReference type="Pfam" id="PF13426">
    <property type="entry name" value="PAS_9"/>
    <property type="match status" value="1"/>
</dbReference>
<evidence type="ECO:0000313" key="12">
    <source>
        <dbReference type="EMBL" id="TWI59852.1"/>
    </source>
</evidence>
<dbReference type="Pfam" id="PF08448">
    <property type="entry name" value="PAS_4"/>
    <property type="match status" value="1"/>
</dbReference>
<sequence length="512" mass="58969">MNNHKRSLKEFKQPPSSIVESIIHHTVDATAVIDNEFNLLKVNKAFEQLFGWTEQEVMDGKFSLFADLKQEFEHSYLTTYETAKQHKNGSLLDLSLIISPIFHPKGHIILRTCTIKNITESKRREAELIERERQLQVLINKIPDTIDFHFLPEKVMENERQIHTVMNSIPYIIYFKDSESRWIEANDLGISIFQLEDVPYKGMVNADLYALNDFFRDPLQNCEKTDLQAWESKKPVRYEQIIPQLNSQPKIFDIVKVPLFHPNGERRSIVIMGRDITEFKKTEELLRKTEKLHVIGQLAAGVAHEIRNPLTTIRGFLQLSKEGGLKPEYIDTMLLELKQIEEMSNEFITLAKPTLTFKLNDPLMLLEQVKKFFTTSATLNNIQIVTKFNVNTPFIYCDERQLKKAFVNVIKNAIEAGPAGSKITIQVQLESSKDVLIRIIDQGSGIPHERLKKLGEPFYSNKEKGIGLGLTVCYKIVEAHQGSIQINSQKGMGTTVDILLPTFYQDNRYDQY</sequence>
<comment type="caution">
    <text evidence="12">The sequence shown here is derived from an EMBL/GenBank/DDBJ whole genome shotgun (WGS) entry which is preliminary data.</text>
</comment>
<dbReference type="PANTHER" id="PTHR43065:SF34">
    <property type="entry name" value="SPORULATION KINASE A"/>
    <property type="match status" value="1"/>
</dbReference>
<dbReference type="GO" id="GO:0005524">
    <property type="term" value="F:ATP binding"/>
    <property type="evidence" value="ECO:0007669"/>
    <property type="project" value="UniProtKB-KW"/>
</dbReference>
<dbReference type="EMBL" id="VLKZ01000001">
    <property type="protein sequence ID" value="TWI59852.1"/>
    <property type="molecule type" value="Genomic_DNA"/>
</dbReference>
<evidence type="ECO:0000256" key="4">
    <source>
        <dbReference type="ARBA" id="ARBA00022679"/>
    </source>
</evidence>
<keyword evidence="5" id="KW-0547">Nucleotide-binding</keyword>
<dbReference type="NCBIfam" id="TIGR00229">
    <property type="entry name" value="sensory_box"/>
    <property type="match status" value="1"/>
</dbReference>
<dbReference type="SMART" id="SM00388">
    <property type="entry name" value="HisKA"/>
    <property type="match status" value="1"/>
</dbReference>
<feature type="domain" description="PAC" evidence="11">
    <location>
        <begin position="78"/>
        <end position="130"/>
    </location>
</feature>
<evidence type="ECO:0000259" key="10">
    <source>
        <dbReference type="PROSITE" id="PS50112"/>
    </source>
</evidence>
<dbReference type="PROSITE" id="PS50113">
    <property type="entry name" value="PAC"/>
    <property type="match status" value="2"/>
</dbReference>
<dbReference type="SUPFAM" id="SSF55874">
    <property type="entry name" value="ATPase domain of HSP90 chaperone/DNA topoisomerase II/histidine kinase"/>
    <property type="match status" value="1"/>
</dbReference>
<dbReference type="Gene3D" id="3.30.565.10">
    <property type="entry name" value="Histidine kinase-like ATPase, C-terminal domain"/>
    <property type="match status" value="1"/>
</dbReference>
<dbReference type="PRINTS" id="PR00344">
    <property type="entry name" value="BCTRLSENSOR"/>
</dbReference>
<proteinExistence type="predicted"/>
<dbReference type="OrthoDB" id="9815750at2"/>
<keyword evidence="6" id="KW-0418">Kinase</keyword>
<dbReference type="Gene3D" id="3.30.450.20">
    <property type="entry name" value="PAS domain"/>
    <property type="match status" value="2"/>
</dbReference>
<feature type="domain" description="PAC" evidence="11">
    <location>
        <begin position="236"/>
        <end position="288"/>
    </location>
</feature>
<dbReference type="GO" id="GO:0000155">
    <property type="term" value="F:phosphorelay sensor kinase activity"/>
    <property type="evidence" value="ECO:0007669"/>
    <property type="project" value="InterPro"/>
</dbReference>
<dbReference type="InterPro" id="IPR035965">
    <property type="entry name" value="PAS-like_dom_sf"/>
</dbReference>
<name>A0A562QSX8_9BACI</name>
<dbReference type="Proteomes" id="UP000315711">
    <property type="component" value="Unassembled WGS sequence"/>
</dbReference>
<dbReference type="InterPro" id="IPR036097">
    <property type="entry name" value="HisK_dim/P_sf"/>
</dbReference>
<protein>
    <recommendedName>
        <fullName evidence="2">histidine kinase</fullName>
        <ecNumber evidence="2">2.7.13.3</ecNumber>
    </recommendedName>
</protein>
<dbReference type="InterPro" id="IPR013656">
    <property type="entry name" value="PAS_4"/>
</dbReference>
<dbReference type="CDD" id="cd00082">
    <property type="entry name" value="HisKA"/>
    <property type="match status" value="1"/>
</dbReference>
<dbReference type="Pfam" id="PF00512">
    <property type="entry name" value="HisKA"/>
    <property type="match status" value="1"/>
</dbReference>
<dbReference type="RefSeq" id="WP_144448678.1">
    <property type="nucleotide sequence ID" value="NZ_VLKZ01000001.1"/>
</dbReference>
<dbReference type="EC" id="2.7.13.3" evidence="2"/>
<evidence type="ECO:0000256" key="8">
    <source>
        <dbReference type="ARBA" id="ARBA00023012"/>
    </source>
</evidence>
<dbReference type="InterPro" id="IPR000014">
    <property type="entry name" value="PAS"/>
</dbReference>
<gene>
    <name evidence="12" type="ORF">IQ10_00274</name>
</gene>
<dbReference type="InterPro" id="IPR004358">
    <property type="entry name" value="Sig_transdc_His_kin-like_C"/>
</dbReference>
<dbReference type="InterPro" id="IPR003661">
    <property type="entry name" value="HisK_dim/P_dom"/>
</dbReference>
<evidence type="ECO:0000256" key="2">
    <source>
        <dbReference type="ARBA" id="ARBA00012438"/>
    </source>
</evidence>
<dbReference type="CDD" id="cd00130">
    <property type="entry name" value="PAS"/>
    <property type="match status" value="1"/>
</dbReference>
<reference evidence="12 13" key="1">
    <citation type="journal article" date="2015" name="Stand. Genomic Sci.">
        <title>Genomic Encyclopedia of Bacterial and Archaeal Type Strains, Phase III: the genomes of soil and plant-associated and newly described type strains.</title>
        <authorList>
            <person name="Whitman W.B."/>
            <person name="Woyke T."/>
            <person name="Klenk H.P."/>
            <person name="Zhou Y."/>
            <person name="Lilburn T.G."/>
            <person name="Beck B.J."/>
            <person name="De Vos P."/>
            <person name="Vandamme P."/>
            <person name="Eisen J.A."/>
            <person name="Garrity G."/>
            <person name="Hugenholtz P."/>
            <person name="Kyrpides N.C."/>
        </authorList>
    </citation>
    <scope>NUCLEOTIDE SEQUENCE [LARGE SCALE GENOMIC DNA]</scope>
    <source>
        <strain evidence="12 13">CGMCC 1.10116</strain>
    </source>
</reference>
<dbReference type="Pfam" id="PF02518">
    <property type="entry name" value="HATPase_c"/>
    <property type="match status" value="1"/>
</dbReference>
<dbReference type="InterPro" id="IPR005467">
    <property type="entry name" value="His_kinase_dom"/>
</dbReference>
<feature type="domain" description="Histidine kinase" evidence="9">
    <location>
        <begin position="301"/>
        <end position="504"/>
    </location>
</feature>
<comment type="catalytic activity">
    <reaction evidence="1">
        <text>ATP + protein L-histidine = ADP + protein N-phospho-L-histidine.</text>
        <dbReference type="EC" id="2.7.13.3"/>
    </reaction>
</comment>
<evidence type="ECO:0000256" key="7">
    <source>
        <dbReference type="ARBA" id="ARBA00022840"/>
    </source>
</evidence>
<evidence type="ECO:0000313" key="13">
    <source>
        <dbReference type="Proteomes" id="UP000315711"/>
    </source>
</evidence>
<keyword evidence="8" id="KW-0902">Two-component regulatory system</keyword>
<dbReference type="PANTHER" id="PTHR43065">
    <property type="entry name" value="SENSOR HISTIDINE KINASE"/>
    <property type="match status" value="1"/>
</dbReference>
<dbReference type="Gene3D" id="1.10.287.130">
    <property type="match status" value="1"/>
</dbReference>
<organism evidence="12 13">
    <name type="scientific">Halalkalibacter nanhaiisediminis</name>
    <dbReference type="NCBI Taxonomy" id="688079"/>
    <lineage>
        <taxon>Bacteria</taxon>
        <taxon>Bacillati</taxon>
        <taxon>Bacillota</taxon>
        <taxon>Bacilli</taxon>
        <taxon>Bacillales</taxon>
        <taxon>Bacillaceae</taxon>
        <taxon>Halalkalibacter</taxon>
    </lineage>
</organism>
<dbReference type="SMART" id="SM00387">
    <property type="entry name" value="HATPase_c"/>
    <property type="match status" value="1"/>
</dbReference>
<evidence type="ECO:0000256" key="6">
    <source>
        <dbReference type="ARBA" id="ARBA00022777"/>
    </source>
</evidence>
<dbReference type="InterPro" id="IPR036890">
    <property type="entry name" value="HATPase_C_sf"/>
</dbReference>
<evidence type="ECO:0000256" key="3">
    <source>
        <dbReference type="ARBA" id="ARBA00022553"/>
    </source>
</evidence>
<dbReference type="InterPro" id="IPR003594">
    <property type="entry name" value="HATPase_dom"/>
</dbReference>
<feature type="domain" description="PAS" evidence="10">
    <location>
        <begin position="15"/>
        <end position="59"/>
    </location>
</feature>
<dbReference type="SUPFAM" id="SSF47384">
    <property type="entry name" value="Homodimeric domain of signal transducing histidine kinase"/>
    <property type="match status" value="1"/>
</dbReference>
<evidence type="ECO:0000259" key="9">
    <source>
        <dbReference type="PROSITE" id="PS50109"/>
    </source>
</evidence>
<dbReference type="PROSITE" id="PS50112">
    <property type="entry name" value="PAS"/>
    <property type="match status" value="1"/>
</dbReference>
<evidence type="ECO:0000256" key="5">
    <source>
        <dbReference type="ARBA" id="ARBA00022741"/>
    </source>
</evidence>
<dbReference type="SUPFAM" id="SSF55785">
    <property type="entry name" value="PYP-like sensor domain (PAS domain)"/>
    <property type="match status" value="2"/>
</dbReference>
<dbReference type="CDD" id="cd00075">
    <property type="entry name" value="HATPase"/>
    <property type="match status" value="1"/>
</dbReference>
<dbReference type="AlphaFoldDB" id="A0A562QSX8"/>
<evidence type="ECO:0000259" key="11">
    <source>
        <dbReference type="PROSITE" id="PS50113"/>
    </source>
</evidence>
<evidence type="ECO:0000256" key="1">
    <source>
        <dbReference type="ARBA" id="ARBA00000085"/>
    </source>
</evidence>
<keyword evidence="3" id="KW-0597">Phosphoprotein</keyword>
<keyword evidence="13" id="KW-1185">Reference proteome</keyword>
<keyword evidence="7" id="KW-0067">ATP-binding</keyword>
<dbReference type="PROSITE" id="PS50109">
    <property type="entry name" value="HIS_KIN"/>
    <property type="match status" value="1"/>
</dbReference>
<dbReference type="InterPro" id="IPR000700">
    <property type="entry name" value="PAS-assoc_C"/>
</dbReference>
<keyword evidence="4" id="KW-0808">Transferase</keyword>
<dbReference type="SMART" id="SM00091">
    <property type="entry name" value="PAS"/>
    <property type="match status" value="2"/>
</dbReference>
<accession>A0A562QSX8</accession>